<keyword evidence="3" id="KW-0067">ATP-binding</keyword>
<feature type="compositionally biased region" description="Acidic residues" evidence="5">
    <location>
        <begin position="788"/>
        <end position="805"/>
    </location>
</feature>
<feature type="compositionally biased region" description="Polar residues" evidence="5">
    <location>
        <begin position="183"/>
        <end position="197"/>
    </location>
</feature>
<dbReference type="GO" id="GO:0008094">
    <property type="term" value="F:ATP-dependent activity, acting on DNA"/>
    <property type="evidence" value="ECO:0007669"/>
    <property type="project" value="TreeGrafter"/>
</dbReference>
<feature type="region of interest" description="Disordered" evidence="5">
    <location>
        <begin position="651"/>
        <end position="708"/>
    </location>
</feature>
<keyword evidence="4" id="KW-0863">Zinc-finger</keyword>
<dbReference type="OrthoDB" id="448448at2759"/>
<evidence type="ECO:0000259" key="6">
    <source>
        <dbReference type="PROSITE" id="PS50089"/>
    </source>
</evidence>
<evidence type="ECO:0000259" key="7">
    <source>
        <dbReference type="PROSITE" id="PS51192"/>
    </source>
</evidence>
<dbReference type="SMART" id="SM00490">
    <property type="entry name" value="HELICc"/>
    <property type="match status" value="1"/>
</dbReference>
<sequence length="1432" mass="157319">MEVEHEVLQSTEGSVGAGTGRSNSKGPTLSGGLEEVDAQDAMKQPLTLAEEADLSPKPREMTEEQRRQAERRARLMKRAAPSTMPAAPDFTSSGSTSLSPSASLKPSPSHPDSATSNTQSLTSPKHRFPPSVLQPAQPSKRPRLSDGPSDTSSNEPRPGFTSMNPAARTTSTVTGSGARVPTQLVSKSGRTSSSPFAGSNGLRLPIMNGNPKAAKGTSRPAIDLTGDGSDDEVQVTGSKKAEQEVELDRRKTNSPVCLGVLNGVIMCMYGLPESLQYEGDAPPESVPQHPAFRREHWPSISHFWSQPGYRPILLSFSNRRGPEAGSTQVDLAVSTILPPLMVNAIARQRAEKEGKPPPPPGNSSQMQPAFGALAEKYRRALLPLLNRGDVRCEARCKLVNSARGALFLHPIEILIFTEHSRMGTVTSGLLREGCSLEHPVIYEALDYPDSPRLIVQQHALPAPAAVGQGSNFYRPDMHPSVFTGGWGGQVVQTKEQTEEERKQQVETVYASLRSGEDLEEVEANSVVTTDLFPHQKQALAFLLDREKERSFDVSERNGKSDGAPNQEEEPISLWRPKRRPGSGKIVSYTNVVTNGETSRPPEICRGAILADDMGLGKTITTIALIANSWNEAKAFGKSKLVELNGKGGDSAVAAKNGHNQATDDGEEGFASGLPGAPAAKTASSRKGKDPANSKSQAKKDEAELARQSNLRTRSRATLIVLPLTLVSSWEEQIKEHWHNKYLPKRLIYHGQKRSQDPIWIANHDIVFTTYPTLANEFSRQKVWVSDVDGGEDTQDDAEGSDDDIVPLDSNGVPQYRSKSSKKGAKRRKSGPMVESKNPLQRIEWFRIVLDEAHTIKEARTWQSKAVCNLSAQRRLCLTGTPVQNRMDDLYSLIKFLRLEPLNDRAIWNEFCGSKENKGSLRAAGKDQNNGPLDSTALRRVQTIMKFLTLRRSKDGKRKDGSRLLNLPPKYNRTMLLQFTEHERAVYTDMHQSFKEEIEALKKTDSVKHNYATILHEISNLRMSCDHFALVDDSKDSKRKKDGSGRYGVVDAIKKDGLTRQRALELFKLFADEEHALCSTCAIDLTHIDTETGKISSSPVVTKCQHLLCTPCFRHKAGSSWPKGAKADQKVACPACDVVLAPLTECLQLAPAEIQEDPDEPIQEDEMDSVSSTGGFYDGSSTGRSSTRRKPVFGADAGKPVLERPDLSTKIQALLSDLIPFSKCNPASFLYDEDAFLLDHQATPSADKERKEETKTSKEPVVVVQHPPLKAGGPANILPIKSVVFSQWTKMLDRVANALERAGIRAARLDGSMPRDRRAEEITRFKEDPSVEVFLVSLKVGGTGLNLVQACRAYILEPYWNPAAENQGLDRVHRMGQVRPVITTKYVVAKSIEERMLAVQKHKMELARSVGDHGERRRAGGDLAMLLDEMAKS</sequence>
<feature type="domain" description="RING-type" evidence="6">
    <location>
        <begin position="1077"/>
        <end position="1136"/>
    </location>
</feature>
<dbReference type="InterPro" id="IPR050628">
    <property type="entry name" value="SNF2_RAD54_helicase_TF"/>
</dbReference>
<dbReference type="GO" id="GO:0005524">
    <property type="term" value="F:ATP binding"/>
    <property type="evidence" value="ECO:0007669"/>
    <property type="project" value="UniProtKB-KW"/>
</dbReference>
<feature type="domain" description="Helicase C-terminal" evidence="8">
    <location>
        <begin position="1271"/>
        <end position="1430"/>
    </location>
</feature>
<feature type="region of interest" description="Disordered" evidence="5">
    <location>
        <begin position="1153"/>
        <end position="1196"/>
    </location>
</feature>
<dbReference type="InterPro" id="IPR038718">
    <property type="entry name" value="SNF2-like_sf"/>
</dbReference>
<feature type="compositionally biased region" description="Polar residues" evidence="5">
    <location>
        <begin position="112"/>
        <end position="123"/>
    </location>
</feature>
<dbReference type="SUPFAM" id="SSF52540">
    <property type="entry name" value="P-loop containing nucleoside triphosphate hydrolases"/>
    <property type="match status" value="2"/>
</dbReference>
<feature type="compositionally biased region" description="Basic and acidic residues" evidence="5">
    <location>
        <begin position="550"/>
        <end position="559"/>
    </location>
</feature>
<dbReference type="Pfam" id="PF00271">
    <property type="entry name" value="Helicase_C"/>
    <property type="match status" value="1"/>
</dbReference>
<feature type="domain" description="Helicase ATP-binding" evidence="7">
    <location>
        <begin position="598"/>
        <end position="899"/>
    </location>
</feature>
<reference evidence="9 10" key="1">
    <citation type="submission" date="2014-09" db="EMBL/GenBank/DDBJ databases">
        <authorList>
            <person name="Magalhaes I.L.F."/>
            <person name="Oliveira U."/>
            <person name="Santos F.R."/>
            <person name="Vidigal T.H.D.A."/>
            <person name="Brescovit A.D."/>
            <person name="Santos A.J."/>
        </authorList>
    </citation>
    <scope>NUCLEOTIDE SEQUENCE [LARGE SCALE GENOMIC DNA]</scope>
</reference>
<dbReference type="InterPro" id="IPR001650">
    <property type="entry name" value="Helicase_C-like"/>
</dbReference>
<dbReference type="SMART" id="SM00184">
    <property type="entry name" value="RING"/>
    <property type="match status" value="1"/>
</dbReference>
<dbReference type="SMART" id="SM00487">
    <property type="entry name" value="DEXDc"/>
    <property type="match status" value="1"/>
</dbReference>
<feature type="compositionally biased region" description="Low complexity" evidence="5">
    <location>
        <begin position="92"/>
        <end position="111"/>
    </location>
</feature>
<dbReference type="PANTHER" id="PTHR45626">
    <property type="entry name" value="TRANSCRIPTION TERMINATION FACTOR 2-RELATED"/>
    <property type="match status" value="1"/>
</dbReference>
<dbReference type="GO" id="GO:0008270">
    <property type="term" value="F:zinc ion binding"/>
    <property type="evidence" value="ECO:0007669"/>
    <property type="project" value="UniProtKB-KW"/>
</dbReference>
<dbReference type="Gene3D" id="3.40.50.10810">
    <property type="entry name" value="Tandem AAA-ATPase domain"/>
    <property type="match status" value="3"/>
</dbReference>
<accession>A0A0N7LA67</accession>
<dbReference type="InterPro" id="IPR014001">
    <property type="entry name" value="Helicase_ATP-bd"/>
</dbReference>
<feature type="compositionally biased region" description="Polar residues" evidence="5">
    <location>
        <begin position="148"/>
        <end position="175"/>
    </location>
</feature>
<evidence type="ECO:0000256" key="4">
    <source>
        <dbReference type="PROSITE-ProRule" id="PRU00175"/>
    </source>
</evidence>
<keyword evidence="10" id="KW-1185">Reference proteome</keyword>
<keyword evidence="2" id="KW-0378">Hydrolase</keyword>
<dbReference type="SUPFAM" id="SSF57850">
    <property type="entry name" value="RING/U-box"/>
    <property type="match status" value="1"/>
</dbReference>
<dbReference type="InterPro" id="IPR027417">
    <property type="entry name" value="P-loop_NTPase"/>
</dbReference>
<evidence type="ECO:0000259" key="8">
    <source>
        <dbReference type="PROSITE" id="PS51194"/>
    </source>
</evidence>
<feature type="compositionally biased region" description="Basic residues" evidence="5">
    <location>
        <begin position="818"/>
        <end position="829"/>
    </location>
</feature>
<feature type="compositionally biased region" description="Basic and acidic residues" evidence="5">
    <location>
        <begin position="686"/>
        <end position="704"/>
    </location>
</feature>
<keyword evidence="1" id="KW-0547">Nucleotide-binding</keyword>
<dbReference type="STRING" id="401625.A0A0N7LA67"/>
<dbReference type="EMBL" id="CCYA01000272">
    <property type="protein sequence ID" value="CEH15738.1"/>
    <property type="molecule type" value="Genomic_DNA"/>
</dbReference>
<protein>
    <submittedName>
        <fullName evidence="9">Snf2 family dna-dependent atpase</fullName>
    </submittedName>
</protein>
<feature type="compositionally biased region" description="Basic and acidic residues" evidence="5">
    <location>
        <begin position="54"/>
        <end position="73"/>
    </location>
</feature>
<dbReference type="Proteomes" id="UP000054845">
    <property type="component" value="Unassembled WGS sequence"/>
</dbReference>
<dbReference type="InterPro" id="IPR000330">
    <property type="entry name" value="SNF2_N"/>
</dbReference>
<dbReference type="GO" id="GO:0016787">
    <property type="term" value="F:hydrolase activity"/>
    <property type="evidence" value="ECO:0007669"/>
    <property type="project" value="UniProtKB-KW"/>
</dbReference>
<evidence type="ECO:0000256" key="3">
    <source>
        <dbReference type="ARBA" id="ARBA00022840"/>
    </source>
</evidence>
<dbReference type="InterPro" id="IPR049730">
    <property type="entry name" value="SNF2/RAD54-like_C"/>
</dbReference>
<feature type="region of interest" description="Disordered" evidence="5">
    <location>
        <begin position="1"/>
        <end position="233"/>
    </location>
</feature>
<dbReference type="PROSITE" id="PS51192">
    <property type="entry name" value="HELICASE_ATP_BIND_1"/>
    <property type="match status" value="1"/>
</dbReference>
<dbReference type="GO" id="GO:0005634">
    <property type="term" value="C:nucleus"/>
    <property type="evidence" value="ECO:0007669"/>
    <property type="project" value="TreeGrafter"/>
</dbReference>
<name>A0A0N7LA67_9BASI</name>
<dbReference type="GO" id="GO:0006281">
    <property type="term" value="P:DNA repair"/>
    <property type="evidence" value="ECO:0007669"/>
    <property type="project" value="TreeGrafter"/>
</dbReference>
<feature type="region of interest" description="Disordered" evidence="5">
    <location>
        <begin position="550"/>
        <end position="579"/>
    </location>
</feature>
<organism evidence="9 10">
    <name type="scientific">Ceraceosorus bombacis</name>
    <dbReference type="NCBI Taxonomy" id="401625"/>
    <lineage>
        <taxon>Eukaryota</taxon>
        <taxon>Fungi</taxon>
        <taxon>Dikarya</taxon>
        <taxon>Basidiomycota</taxon>
        <taxon>Ustilaginomycotina</taxon>
        <taxon>Exobasidiomycetes</taxon>
        <taxon>Ceraceosorales</taxon>
        <taxon>Ceraceosoraceae</taxon>
        <taxon>Ceraceosorus</taxon>
    </lineage>
</organism>
<evidence type="ECO:0000256" key="1">
    <source>
        <dbReference type="ARBA" id="ARBA00022741"/>
    </source>
</evidence>
<evidence type="ECO:0000313" key="9">
    <source>
        <dbReference type="EMBL" id="CEH15738.1"/>
    </source>
</evidence>
<proteinExistence type="predicted"/>
<dbReference type="CDD" id="cd18008">
    <property type="entry name" value="DEXDc_SHPRH-like"/>
    <property type="match status" value="1"/>
</dbReference>
<feature type="region of interest" description="Disordered" evidence="5">
    <location>
        <begin position="787"/>
        <end position="835"/>
    </location>
</feature>
<keyword evidence="4" id="KW-0479">Metal-binding</keyword>
<dbReference type="PANTHER" id="PTHR45626:SF52">
    <property type="entry name" value="SINGLE-STRANDED DNA-DEPENDENT ATPASE (EUROFUNG)"/>
    <property type="match status" value="1"/>
</dbReference>
<evidence type="ECO:0000256" key="5">
    <source>
        <dbReference type="SAM" id="MobiDB-lite"/>
    </source>
</evidence>
<dbReference type="PROSITE" id="PS51194">
    <property type="entry name" value="HELICASE_CTER"/>
    <property type="match status" value="1"/>
</dbReference>
<evidence type="ECO:0000313" key="10">
    <source>
        <dbReference type="Proteomes" id="UP000054845"/>
    </source>
</evidence>
<keyword evidence="4" id="KW-0862">Zinc</keyword>
<dbReference type="InterPro" id="IPR001841">
    <property type="entry name" value="Znf_RING"/>
</dbReference>
<dbReference type="Pfam" id="PF00176">
    <property type="entry name" value="SNF2-rel_dom"/>
    <property type="match status" value="1"/>
</dbReference>
<evidence type="ECO:0000256" key="2">
    <source>
        <dbReference type="ARBA" id="ARBA00022801"/>
    </source>
</evidence>
<dbReference type="Gene3D" id="3.40.50.300">
    <property type="entry name" value="P-loop containing nucleotide triphosphate hydrolases"/>
    <property type="match status" value="1"/>
</dbReference>
<feature type="compositionally biased region" description="Acidic residues" evidence="5">
    <location>
        <begin position="1153"/>
        <end position="1167"/>
    </location>
</feature>
<dbReference type="PROSITE" id="PS50089">
    <property type="entry name" value="ZF_RING_2"/>
    <property type="match status" value="1"/>
</dbReference>
<dbReference type="CDD" id="cd18793">
    <property type="entry name" value="SF2_C_SNF"/>
    <property type="match status" value="1"/>
</dbReference>